<dbReference type="SUPFAM" id="SSF63380">
    <property type="entry name" value="Riboflavin synthase domain-like"/>
    <property type="match status" value="1"/>
</dbReference>
<protein>
    <submittedName>
        <fullName evidence="3">Siderophore-interacting protein</fullName>
    </submittedName>
</protein>
<dbReference type="Gene3D" id="2.40.30.10">
    <property type="entry name" value="Translation factors"/>
    <property type="match status" value="1"/>
</dbReference>
<dbReference type="PROSITE" id="PS51384">
    <property type="entry name" value="FAD_FR"/>
    <property type="match status" value="1"/>
</dbReference>
<dbReference type="Pfam" id="PF08021">
    <property type="entry name" value="FAD_binding_9"/>
    <property type="match status" value="1"/>
</dbReference>
<dbReference type="PANTHER" id="PTHR30157:SF0">
    <property type="entry name" value="NADPH-DEPENDENT FERRIC-CHELATE REDUCTASE"/>
    <property type="match status" value="1"/>
</dbReference>
<dbReference type="Gene3D" id="3.40.50.80">
    <property type="entry name" value="Nucleotide-binding domain of ferredoxin-NADP reductase (FNR) module"/>
    <property type="match status" value="1"/>
</dbReference>
<organism evidence="3 4">
    <name type="scientific">Montanilutibacter psychrotolerans</name>
    <dbReference type="NCBI Taxonomy" id="1327343"/>
    <lineage>
        <taxon>Bacteria</taxon>
        <taxon>Pseudomonadati</taxon>
        <taxon>Pseudomonadota</taxon>
        <taxon>Gammaproteobacteria</taxon>
        <taxon>Lysobacterales</taxon>
        <taxon>Lysobacteraceae</taxon>
        <taxon>Montanilutibacter</taxon>
    </lineage>
</organism>
<proteinExistence type="inferred from homology"/>
<evidence type="ECO:0000259" key="2">
    <source>
        <dbReference type="PROSITE" id="PS51384"/>
    </source>
</evidence>
<accession>A0A3M8SSV3</accession>
<dbReference type="AlphaFoldDB" id="A0A3M8SSV3"/>
<gene>
    <name evidence="3" type="ORF">EER27_08435</name>
</gene>
<evidence type="ECO:0000256" key="1">
    <source>
        <dbReference type="ARBA" id="ARBA00035644"/>
    </source>
</evidence>
<dbReference type="InterPro" id="IPR039261">
    <property type="entry name" value="FNR_nucleotide-bd"/>
</dbReference>
<comment type="similarity">
    <text evidence="1">Belongs to the SIP oxidoreductase family.</text>
</comment>
<dbReference type="OrthoDB" id="9814826at2"/>
<dbReference type="InterPro" id="IPR017927">
    <property type="entry name" value="FAD-bd_FR_type"/>
</dbReference>
<dbReference type="EMBL" id="RIBS01000003">
    <property type="protein sequence ID" value="RNF84397.1"/>
    <property type="molecule type" value="Genomic_DNA"/>
</dbReference>
<dbReference type="InterPro" id="IPR017938">
    <property type="entry name" value="Riboflavin_synthase-like_b-brl"/>
</dbReference>
<reference evidence="3 4" key="1">
    <citation type="submission" date="2018-11" db="EMBL/GenBank/DDBJ databases">
        <title>Lysobacter cryohumiis sp. nov., isolated from soil in the Tianshan Mountains, Xinjiang, China.</title>
        <authorList>
            <person name="Luo Y."/>
            <person name="Sheng H."/>
        </authorList>
    </citation>
    <scope>NUCLEOTIDE SEQUENCE [LARGE SCALE GENOMIC DNA]</scope>
    <source>
        <strain evidence="3 4">ZS60</strain>
    </source>
</reference>
<dbReference type="RefSeq" id="WP_123087583.1">
    <property type="nucleotide sequence ID" value="NZ_RIBS01000003.1"/>
</dbReference>
<dbReference type="PANTHER" id="PTHR30157">
    <property type="entry name" value="FERRIC REDUCTASE, NADPH-DEPENDENT"/>
    <property type="match status" value="1"/>
</dbReference>
<dbReference type="InterPro" id="IPR007037">
    <property type="entry name" value="SIP_rossman_dom"/>
</dbReference>
<evidence type="ECO:0000313" key="3">
    <source>
        <dbReference type="EMBL" id="RNF84397.1"/>
    </source>
</evidence>
<dbReference type="Pfam" id="PF04954">
    <property type="entry name" value="SIP"/>
    <property type="match status" value="1"/>
</dbReference>
<name>A0A3M8SSV3_9GAMM</name>
<dbReference type="CDD" id="cd06193">
    <property type="entry name" value="siderophore_interacting"/>
    <property type="match status" value="1"/>
</dbReference>
<dbReference type="Proteomes" id="UP000267049">
    <property type="component" value="Unassembled WGS sequence"/>
</dbReference>
<dbReference type="InterPro" id="IPR039374">
    <property type="entry name" value="SIP_fam"/>
</dbReference>
<dbReference type="InterPro" id="IPR013113">
    <property type="entry name" value="SIP_FAD-bd"/>
</dbReference>
<comment type="caution">
    <text evidence="3">The sequence shown here is derived from an EMBL/GenBank/DDBJ whole genome shotgun (WGS) entry which is preliminary data.</text>
</comment>
<feature type="domain" description="FAD-binding FR-type" evidence="2">
    <location>
        <begin position="10"/>
        <end position="135"/>
    </location>
</feature>
<dbReference type="GO" id="GO:0016491">
    <property type="term" value="F:oxidoreductase activity"/>
    <property type="evidence" value="ECO:0007669"/>
    <property type="project" value="InterPro"/>
</dbReference>
<keyword evidence="4" id="KW-1185">Reference proteome</keyword>
<sequence length="277" mass="30248">MNAQAAAVRPVPRLLRVLRVVTRTPRMRRITLTGNTLQGFPAGSGGAHIKLLFPDAVDEVPALPAVSAIGPVWPTGAKRPHARTYTVARFDPDALELDVDIVLHGDGGPASRWAAVARVGDWLGLVGPGGPALYWPQADRFVLIGDPSSYALVAAVMAQLPDHAVGDVLMQIPDLAEIQPLPDRPGMVVRWALRERDGGVERLLRLVQLLAWPSSRVSVTLAGESAQVVAIRDFLVAQRGVQRRHMYAVPYWKQAVDEDAYHEERHRIMDAFAEEPA</sequence>
<evidence type="ECO:0000313" key="4">
    <source>
        <dbReference type="Proteomes" id="UP000267049"/>
    </source>
</evidence>